<reference evidence="7" key="1">
    <citation type="submission" date="2022-07" db="EMBL/GenBank/DDBJ databases">
        <title>Parvularcula maris sp. nov., an algicidal bacterium isolated from seawater.</title>
        <authorList>
            <person name="Li F."/>
        </authorList>
    </citation>
    <scope>NUCLEOTIDE SEQUENCE</scope>
    <source>
        <strain evidence="7">BGMRC 0090</strain>
    </source>
</reference>
<dbReference type="PANTHER" id="PTHR13789:SF318">
    <property type="entry name" value="GERANYLGERANYL DIPHOSPHATE REDUCTASE"/>
    <property type="match status" value="1"/>
</dbReference>
<dbReference type="Gene3D" id="3.30.9.30">
    <property type="match status" value="1"/>
</dbReference>
<dbReference type="GO" id="GO:0071949">
    <property type="term" value="F:FAD binding"/>
    <property type="evidence" value="ECO:0007669"/>
    <property type="project" value="InterPro"/>
</dbReference>
<dbReference type="AlphaFoldDB" id="A0A9X2L876"/>
<evidence type="ECO:0000256" key="5">
    <source>
        <dbReference type="ARBA" id="ARBA00023033"/>
    </source>
</evidence>
<keyword evidence="2" id="KW-0285">Flavoprotein</keyword>
<dbReference type="PANTHER" id="PTHR13789">
    <property type="entry name" value="MONOOXYGENASE"/>
    <property type="match status" value="1"/>
</dbReference>
<keyword evidence="4" id="KW-0560">Oxidoreductase</keyword>
<dbReference type="RefSeq" id="WP_256618632.1">
    <property type="nucleotide sequence ID" value="NZ_JANIBC010000002.1"/>
</dbReference>
<evidence type="ECO:0000256" key="4">
    <source>
        <dbReference type="ARBA" id="ARBA00023002"/>
    </source>
</evidence>
<dbReference type="InterPro" id="IPR002938">
    <property type="entry name" value="FAD-bd"/>
</dbReference>
<sequence>MLRIAIVGCGLGGMAAAIALRRQGHEVTLIERFGDPKPLGAGLLLQPPGLAALGELGLLDEVLGAGQPILRLDGRTEKGRAVFDVAYPDLHPGAFGFGIHRGVLFDRLLEAALLEGAALVTGRMVTGHRLQDGKRVLAAEEGELGPFDLVVDASGARSVLREPGRTERAKPYPFGAVWGIMPMRRGHETVLQQRYRGAAKMIGRLPIGRGPKGEGPLAAFFWSLPIAQLQEWPETDMAAWRREVSSIWPEIEEEIGVFEKPGDLVPATYNDVVLSAPAGEGIVFLGDAAHGMSPQLGQGANLAIQDGVALAEAIAASEHVDAALRAFVRQRAGCWGFYQQMSRALTPFFQSDSSLLPPLRDAAFARLYRLPFLRRQMLLTLAGFKTGPLSHRRPEAVLKKVAEANRDVRRPEDCNQSNKLAKTVTVEHNARESAF</sequence>
<dbReference type="InterPro" id="IPR050493">
    <property type="entry name" value="FAD-dep_Monooxygenase_BioMet"/>
</dbReference>
<evidence type="ECO:0000256" key="1">
    <source>
        <dbReference type="ARBA" id="ARBA00001974"/>
    </source>
</evidence>
<dbReference type="GO" id="GO:0004497">
    <property type="term" value="F:monooxygenase activity"/>
    <property type="evidence" value="ECO:0007669"/>
    <property type="project" value="UniProtKB-KW"/>
</dbReference>
<evidence type="ECO:0000313" key="8">
    <source>
        <dbReference type="Proteomes" id="UP001142610"/>
    </source>
</evidence>
<feature type="domain" description="FAD-binding" evidence="6">
    <location>
        <begin position="3"/>
        <end position="318"/>
    </location>
</feature>
<dbReference type="SUPFAM" id="SSF51905">
    <property type="entry name" value="FAD/NAD(P)-binding domain"/>
    <property type="match status" value="1"/>
</dbReference>
<dbReference type="Gene3D" id="3.50.50.60">
    <property type="entry name" value="FAD/NAD(P)-binding domain"/>
    <property type="match status" value="1"/>
</dbReference>
<evidence type="ECO:0000256" key="3">
    <source>
        <dbReference type="ARBA" id="ARBA00022827"/>
    </source>
</evidence>
<dbReference type="InterPro" id="IPR036188">
    <property type="entry name" value="FAD/NAD-bd_sf"/>
</dbReference>
<gene>
    <name evidence="7" type="ORF">NOG11_05215</name>
</gene>
<dbReference type="PRINTS" id="PR00420">
    <property type="entry name" value="RNGMNOXGNASE"/>
</dbReference>
<keyword evidence="3" id="KW-0274">FAD</keyword>
<keyword evidence="5 7" id="KW-0503">Monooxygenase</keyword>
<comment type="cofactor">
    <cofactor evidence="1">
        <name>FAD</name>
        <dbReference type="ChEBI" id="CHEBI:57692"/>
    </cofactor>
</comment>
<dbReference type="EMBL" id="JANIBC010000002">
    <property type="protein sequence ID" value="MCQ8184783.1"/>
    <property type="molecule type" value="Genomic_DNA"/>
</dbReference>
<dbReference type="Pfam" id="PF01494">
    <property type="entry name" value="FAD_binding_3"/>
    <property type="match status" value="1"/>
</dbReference>
<evidence type="ECO:0000256" key="2">
    <source>
        <dbReference type="ARBA" id="ARBA00022630"/>
    </source>
</evidence>
<evidence type="ECO:0000313" key="7">
    <source>
        <dbReference type="EMBL" id="MCQ8184783.1"/>
    </source>
</evidence>
<evidence type="ECO:0000259" key="6">
    <source>
        <dbReference type="Pfam" id="PF01494"/>
    </source>
</evidence>
<organism evidence="7 8">
    <name type="scientific">Parvularcula maris</name>
    <dbReference type="NCBI Taxonomy" id="2965077"/>
    <lineage>
        <taxon>Bacteria</taxon>
        <taxon>Pseudomonadati</taxon>
        <taxon>Pseudomonadota</taxon>
        <taxon>Alphaproteobacteria</taxon>
        <taxon>Parvularculales</taxon>
        <taxon>Parvularculaceae</taxon>
        <taxon>Parvularcula</taxon>
    </lineage>
</organism>
<protein>
    <submittedName>
        <fullName evidence="7">FAD-dependent monooxygenase</fullName>
    </submittedName>
</protein>
<name>A0A9X2L876_9PROT</name>
<dbReference type="Proteomes" id="UP001142610">
    <property type="component" value="Unassembled WGS sequence"/>
</dbReference>
<accession>A0A9X2L876</accession>
<proteinExistence type="predicted"/>
<comment type="caution">
    <text evidence="7">The sequence shown here is derived from an EMBL/GenBank/DDBJ whole genome shotgun (WGS) entry which is preliminary data.</text>
</comment>
<keyword evidence="8" id="KW-1185">Reference proteome</keyword>